<dbReference type="PANTHER" id="PTHR45348">
    <property type="entry name" value="HYPOTHETICAL OXIDOREDUCTASE (EUROFUNG)"/>
    <property type="match status" value="1"/>
</dbReference>
<dbReference type="AlphaFoldDB" id="A0A9P4II65"/>
<organism evidence="5 6">
    <name type="scientific">Rhizodiscina lignyota</name>
    <dbReference type="NCBI Taxonomy" id="1504668"/>
    <lineage>
        <taxon>Eukaryota</taxon>
        <taxon>Fungi</taxon>
        <taxon>Dikarya</taxon>
        <taxon>Ascomycota</taxon>
        <taxon>Pezizomycotina</taxon>
        <taxon>Dothideomycetes</taxon>
        <taxon>Pleosporomycetidae</taxon>
        <taxon>Aulographales</taxon>
        <taxon>Rhizodiscinaceae</taxon>
        <taxon>Rhizodiscina</taxon>
    </lineage>
</organism>
<evidence type="ECO:0000256" key="2">
    <source>
        <dbReference type="ARBA" id="ARBA00011245"/>
    </source>
</evidence>
<dbReference type="InterPro" id="IPR013149">
    <property type="entry name" value="ADH-like_C"/>
</dbReference>
<evidence type="ECO:0000256" key="3">
    <source>
        <dbReference type="ARBA" id="ARBA00023002"/>
    </source>
</evidence>
<dbReference type="InterPro" id="IPR020843">
    <property type="entry name" value="ER"/>
</dbReference>
<evidence type="ECO:0000256" key="1">
    <source>
        <dbReference type="ARBA" id="ARBA00008072"/>
    </source>
</evidence>
<dbReference type="Pfam" id="PF00107">
    <property type="entry name" value="ADH_zinc_N"/>
    <property type="match status" value="1"/>
</dbReference>
<dbReference type="Gene3D" id="3.40.50.720">
    <property type="entry name" value="NAD(P)-binding Rossmann-like Domain"/>
    <property type="match status" value="1"/>
</dbReference>
<keyword evidence="6" id="KW-1185">Reference proteome</keyword>
<comment type="caution">
    <text evidence="5">The sequence shown here is derived from an EMBL/GenBank/DDBJ whole genome shotgun (WGS) entry which is preliminary data.</text>
</comment>
<evidence type="ECO:0000313" key="6">
    <source>
        <dbReference type="Proteomes" id="UP000799772"/>
    </source>
</evidence>
<name>A0A9P4II65_9PEZI</name>
<dbReference type="Proteomes" id="UP000799772">
    <property type="component" value="Unassembled WGS sequence"/>
</dbReference>
<comment type="subunit">
    <text evidence="2">Monomer.</text>
</comment>
<dbReference type="InterPro" id="IPR036291">
    <property type="entry name" value="NAD(P)-bd_dom_sf"/>
</dbReference>
<dbReference type="Pfam" id="PF08240">
    <property type="entry name" value="ADH_N"/>
    <property type="match status" value="1"/>
</dbReference>
<dbReference type="GO" id="GO:0016651">
    <property type="term" value="F:oxidoreductase activity, acting on NAD(P)H"/>
    <property type="evidence" value="ECO:0007669"/>
    <property type="project" value="InterPro"/>
</dbReference>
<dbReference type="InterPro" id="IPR011032">
    <property type="entry name" value="GroES-like_sf"/>
</dbReference>
<dbReference type="InterPro" id="IPR013154">
    <property type="entry name" value="ADH-like_N"/>
</dbReference>
<sequence length="350" mass="38168">MKAIKIQEGHKASIEEVPIPRLRPSYLLIKTYAVGCNPIDYKLIDFLGMPERTVGCDVAGMVQEVGSKVTVPFKKGDRVAGMVHGANNEEPEDGAFAEYAVLKGDIALKIPDWMSFEDAATLGVGVHTAGQGLYQQLGLPWSDGPSQEKWPILIYGASSGISLYAMKFARLSGLEIYATSSPRNFDLLRALGAVNVYDYNSPTCGADIRRDTNNQLFHVFDCISAGSSLEVCCEALSSDSRSPFGEQPIHHTLVAVEKLPRPDVKMTYALAYTATGETFTFKGGFQFPGSSADFEFAKKWAQFVSQLLKGKTLEPVKPVVQHRGLEGVLDGIDLYRKGKVSGQKLAYKIA</sequence>
<comment type="similarity">
    <text evidence="1">Belongs to the zinc-containing alcohol dehydrogenase family.</text>
</comment>
<dbReference type="InterPro" id="IPR047122">
    <property type="entry name" value="Trans-enoyl_RdTase-like"/>
</dbReference>
<dbReference type="Gene3D" id="3.90.180.10">
    <property type="entry name" value="Medium-chain alcohol dehydrogenases, catalytic domain"/>
    <property type="match status" value="1"/>
</dbReference>
<evidence type="ECO:0000259" key="4">
    <source>
        <dbReference type="SMART" id="SM00829"/>
    </source>
</evidence>
<feature type="domain" description="Enoyl reductase (ER)" evidence="4">
    <location>
        <begin position="9"/>
        <end position="278"/>
    </location>
</feature>
<protein>
    <submittedName>
        <fullName evidence="5">Zinc-binding oxidoreductase ToxD</fullName>
    </submittedName>
</protein>
<dbReference type="SUPFAM" id="SSF50129">
    <property type="entry name" value="GroES-like"/>
    <property type="match status" value="1"/>
</dbReference>
<dbReference type="OrthoDB" id="48317at2759"/>
<keyword evidence="3" id="KW-0560">Oxidoreductase</keyword>
<reference evidence="5" key="1">
    <citation type="journal article" date="2020" name="Stud. Mycol.">
        <title>101 Dothideomycetes genomes: a test case for predicting lifestyles and emergence of pathogens.</title>
        <authorList>
            <person name="Haridas S."/>
            <person name="Albert R."/>
            <person name="Binder M."/>
            <person name="Bloem J."/>
            <person name="Labutti K."/>
            <person name="Salamov A."/>
            <person name="Andreopoulos B."/>
            <person name="Baker S."/>
            <person name="Barry K."/>
            <person name="Bills G."/>
            <person name="Bluhm B."/>
            <person name="Cannon C."/>
            <person name="Castanera R."/>
            <person name="Culley D."/>
            <person name="Daum C."/>
            <person name="Ezra D."/>
            <person name="Gonzalez J."/>
            <person name="Henrissat B."/>
            <person name="Kuo A."/>
            <person name="Liang C."/>
            <person name="Lipzen A."/>
            <person name="Lutzoni F."/>
            <person name="Magnuson J."/>
            <person name="Mondo S."/>
            <person name="Nolan M."/>
            <person name="Ohm R."/>
            <person name="Pangilinan J."/>
            <person name="Park H.-J."/>
            <person name="Ramirez L."/>
            <person name="Alfaro M."/>
            <person name="Sun H."/>
            <person name="Tritt A."/>
            <person name="Yoshinaga Y."/>
            <person name="Zwiers L.-H."/>
            <person name="Turgeon B."/>
            <person name="Goodwin S."/>
            <person name="Spatafora J."/>
            <person name="Crous P."/>
            <person name="Grigoriev I."/>
        </authorList>
    </citation>
    <scope>NUCLEOTIDE SEQUENCE</scope>
    <source>
        <strain evidence="5">CBS 133067</strain>
    </source>
</reference>
<dbReference type="SMART" id="SM00829">
    <property type="entry name" value="PKS_ER"/>
    <property type="match status" value="1"/>
</dbReference>
<proteinExistence type="inferred from homology"/>
<dbReference type="PANTHER" id="PTHR45348:SF2">
    <property type="entry name" value="ZINC-TYPE ALCOHOL DEHYDROGENASE-LIKE PROTEIN C2E1P3.01"/>
    <property type="match status" value="1"/>
</dbReference>
<gene>
    <name evidence="5" type="ORF">NA57DRAFT_65656</name>
</gene>
<evidence type="ECO:0000313" key="5">
    <source>
        <dbReference type="EMBL" id="KAF2099709.1"/>
    </source>
</evidence>
<dbReference type="SUPFAM" id="SSF51735">
    <property type="entry name" value="NAD(P)-binding Rossmann-fold domains"/>
    <property type="match status" value="1"/>
</dbReference>
<accession>A0A9P4II65</accession>
<dbReference type="EMBL" id="ML978125">
    <property type="protein sequence ID" value="KAF2099709.1"/>
    <property type="molecule type" value="Genomic_DNA"/>
</dbReference>
<dbReference type="CDD" id="cd08249">
    <property type="entry name" value="enoyl_reductase_like"/>
    <property type="match status" value="1"/>
</dbReference>